<organism evidence="8 9">
    <name type="scientific">Phytohabitans flavus</name>
    <dbReference type="NCBI Taxonomy" id="1076124"/>
    <lineage>
        <taxon>Bacteria</taxon>
        <taxon>Bacillati</taxon>
        <taxon>Actinomycetota</taxon>
        <taxon>Actinomycetes</taxon>
        <taxon>Micromonosporales</taxon>
        <taxon>Micromonosporaceae</taxon>
    </lineage>
</organism>
<feature type="transmembrane region" description="Helical" evidence="7">
    <location>
        <begin position="259"/>
        <end position="277"/>
    </location>
</feature>
<keyword evidence="2" id="KW-0813">Transport</keyword>
<evidence type="ECO:0000313" key="9">
    <source>
        <dbReference type="Proteomes" id="UP000502508"/>
    </source>
</evidence>
<evidence type="ECO:0000256" key="3">
    <source>
        <dbReference type="ARBA" id="ARBA00022475"/>
    </source>
</evidence>
<dbReference type="RefSeq" id="WP_332107752.1">
    <property type="nucleotide sequence ID" value="NZ_AP022870.1"/>
</dbReference>
<feature type="transmembrane region" description="Helical" evidence="7">
    <location>
        <begin position="54"/>
        <end position="78"/>
    </location>
</feature>
<evidence type="ECO:0000256" key="2">
    <source>
        <dbReference type="ARBA" id="ARBA00022448"/>
    </source>
</evidence>
<keyword evidence="9" id="KW-1185">Reference proteome</keyword>
<dbReference type="CDD" id="cd06173">
    <property type="entry name" value="MFS_MefA_like"/>
    <property type="match status" value="1"/>
</dbReference>
<dbReference type="PANTHER" id="PTHR23513">
    <property type="entry name" value="INTEGRAL MEMBRANE EFFLUX PROTEIN-RELATED"/>
    <property type="match status" value="1"/>
</dbReference>
<comment type="subcellular location">
    <subcellularLocation>
        <location evidence="1">Cell inner membrane</location>
        <topology evidence="1">Multi-pass membrane protein</topology>
    </subcellularLocation>
</comment>
<dbReference type="AlphaFoldDB" id="A0A6F8XR16"/>
<reference evidence="8 9" key="2">
    <citation type="submission" date="2020-03" db="EMBL/GenBank/DDBJ databases">
        <authorList>
            <person name="Ichikawa N."/>
            <person name="Kimura A."/>
            <person name="Kitahashi Y."/>
            <person name="Uohara A."/>
        </authorList>
    </citation>
    <scope>NUCLEOTIDE SEQUENCE [LARGE SCALE GENOMIC DNA]</scope>
    <source>
        <strain evidence="8 9">NBRC 107702</strain>
    </source>
</reference>
<protein>
    <submittedName>
        <fullName evidence="8">MFS transporter</fullName>
    </submittedName>
</protein>
<reference evidence="8 9" key="1">
    <citation type="submission" date="2020-03" db="EMBL/GenBank/DDBJ databases">
        <title>Whole genome shotgun sequence of Phytohabitans flavus NBRC 107702.</title>
        <authorList>
            <person name="Komaki H."/>
            <person name="Tamura T."/>
        </authorList>
    </citation>
    <scope>NUCLEOTIDE SEQUENCE [LARGE SCALE GENOMIC DNA]</scope>
    <source>
        <strain evidence="8 9">NBRC 107702</strain>
    </source>
</reference>
<feature type="transmembrane region" description="Helical" evidence="7">
    <location>
        <begin position="381"/>
        <end position="405"/>
    </location>
</feature>
<sequence length="430" mass="45307">MRGLLRRMALDVTPLRTSRDYRLLFAASGVSGFGSFITYVTIPFQVYALTDDPLLVGLLGVCELVPLLFMAFVGGALADYLDRRALVLGAEVAFTALCGVLLVNALLDRPHLWLLYLVAGLTAAIDGIQRPALEGLTPRVVKPDEIPAASALNGLRMQIAQLAGPALAGVLIASIDMAWVYAVDLATFAFSLVCLSLIKAVPPPPDAERPSLRSVVTGLRYARSRPELLGTYLVDINAMFFAMPQALYPFMAGRLGGPAVLGLLYAAPAVGSLLATVTSGWTGRVHRHGLMVVIAAGLWGVGIIGFGLANSLWLALLCLAFAGAADMVSGIFRMTIWNQTIPDHLRGRLAGIEMISWATGPLLGQLRSGVAARYMGIGGSVISGGILCVAGTLALAAAMPAFLRYDGRDGAAKKKTADEEWAARASTSVA</sequence>
<accession>A0A6F8XR16</accession>
<evidence type="ECO:0000256" key="1">
    <source>
        <dbReference type="ARBA" id="ARBA00004429"/>
    </source>
</evidence>
<feature type="transmembrane region" description="Helical" evidence="7">
    <location>
        <begin position="21"/>
        <end position="42"/>
    </location>
</feature>
<keyword evidence="3" id="KW-1003">Cell membrane</keyword>
<evidence type="ECO:0000256" key="6">
    <source>
        <dbReference type="ARBA" id="ARBA00023136"/>
    </source>
</evidence>
<dbReference type="SUPFAM" id="SSF103473">
    <property type="entry name" value="MFS general substrate transporter"/>
    <property type="match status" value="1"/>
</dbReference>
<gene>
    <name evidence="8" type="ORF">Pflav_026920</name>
</gene>
<feature type="transmembrane region" description="Helical" evidence="7">
    <location>
        <begin position="229"/>
        <end position="247"/>
    </location>
</feature>
<dbReference type="GO" id="GO:0005886">
    <property type="term" value="C:plasma membrane"/>
    <property type="evidence" value="ECO:0007669"/>
    <property type="project" value="UniProtKB-SubCell"/>
</dbReference>
<evidence type="ECO:0000256" key="5">
    <source>
        <dbReference type="ARBA" id="ARBA00022989"/>
    </source>
</evidence>
<dbReference type="EMBL" id="AP022870">
    <property type="protein sequence ID" value="BCB76282.1"/>
    <property type="molecule type" value="Genomic_DNA"/>
</dbReference>
<dbReference type="Proteomes" id="UP000502508">
    <property type="component" value="Chromosome"/>
</dbReference>
<keyword evidence="4 7" id="KW-0812">Transmembrane</keyword>
<dbReference type="PANTHER" id="PTHR23513:SF9">
    <property type="entry name" value="ENTEROBACTIN EXPORTER ENTS"/>
    <property type="match status" value="1"/>
</dbReference>
<feature type="transmembrane region" description="Helical" evidence="7">
    <location>
        <begin position="289"/>
        <end position="306"/>
    </location>
</feature>
<keyword evidence="5 7" id="KW-1133">Transmembrane helix</keyword>
<dbReference type="Pfam" id="PF05977">
    <property type="entry name" value="MFS_3"/>
    <property type="match status" value="1"/>
</dbReference>
<proteinExistence type="predicted"/>
<evidence type="ECO:0000256" key="7">
    <source>
        <dbReference type="SAM" id="Phobius"/>
    </source>
</evidence>
<dbReference type="Gene3D" id="1.20.1250.20">
    <property type="entry name" value="MFS general substrate transporter like domains"/>
    <property type="match status" value="1"/>
</dbReference>
<feature type="transmembrane region" description="Helical" evidence="7">
    <location>
        <begin position="85"/>
        <end position="107"/>
    </location>
</feature>
<evidence type="ECO:0000313" key="8">
    <source>
        <dbReference type="EMBL" id="BCB76282.1"/>
    </source>
</evidence>
<feature type="transmembrane region" description="Helical" evidence="7">
    <location>
        <begin position="154"/>
        <end position="173"/>
    </location>
</feature>
<dbReference type="InterPro" id="IPR010290">
    <property type="entry name" value="TM_effector"/>
</dbReference>
<dbReference type="KEGG" id="pfla:Pflav_026920"/>
<name>A0A6F8XR16_9ACTN</name>
<keyword evidence="6 7" id="KW-0472">Membrane</keyword>
<evidence type="ECO:0000256" key="4">
    <source>
        <dbReference type="ARBA" id="ARBA00022692"/>
    </source>
</evidence>
<dbReference type="InterPro" id="IPR036259">
    <property type="entry name" value="MFS_trans_sf"/>
</dbReference>
<feature type="transmembrane region" description="Helical" evidence="7">
    <location>
        <begin position="312"/>
        <end position="333"/>
    </location>
</feature>